<feature type="region of interest" description="Disordered" evidence="1">
    <location>
        <begin position="552"/>
        <end position="597"/>
    </location>
</feature>
<feature type="transmembrane region" description="Helical" evidence="2">
    <location>
        <begin position="315"/>
        <end position="333"/>
    </location>
</feature>
<gene>
    <name evidence="5" type="ORF">KFE25_007498</name>
</gene>
<feature type="transmembrane region" description="Helical" evidence="2">
    <location>
        <begin position="394"/>
        <end position="411"/>
    </location>
</feature>
<evidence type="ECO:0000256" key="1">
    <source>
        <dbReference type="SAM" id="MobiDB-lite"/>
    </source>
</evidence>
<name>A0A8J6CGD4_DIALT</name>
<feature type="domain" description="GPR180/TMEM145 transmembrane" evidence="4">
    <location>
        <begin position="217"/>
        <end position="428"/>
    </location>
</feature>
<keyword evidence="3" id="KW-0732">Signal</keyword>
<feature type="signal peptide" evidence="3">
    <location>
        <begin position="1"/>
        <end position="25"/>
    </location>
</feature>
<sequence>MAPPRFGALAVVAALPLAGGKLIEAHYNGLVSQYAHADNDMAYLGKFAFQCVGECGRRHGNEASSEDVTHMLAYESGMVRVVAHGGYEPGQVLAVFLSEHFYDATHSWRNVFRNRRLSCAQKQQKAIDLIPLSPPPPPNASSTYDQEHVFDDHTVQRTEYIELTARPQFFHFAAMNCERGTLNSYVQLRLFNPGAFRTREFSYEDQGLLGLETFMLCVSLLLACVALEGVFSLRSHRLHHPPLLVVHNGLWLLVVSHALSVYFFSSYATFGRGPEFALLSAELLYLSTDLIVMVLCLLIARGWRVTSTSLEPREAFLIAAASGGYVFVYALVYCVDMVTRDPADDVYPLMTGGALWLVFFRLCLGGLCVHFVLRTYQNDMSPAKRHFYKRFLTFSALWFLSQPAAIVLALSMDEWIRHKNATVVLYTISHGLLALLLYILRPKRASTYFHMTAYHDELDTLVGDRRRSGAPRDGAFVGRADGYGPQRDEHELREHGTAARAGAWRDEPPPVRYRDGPAHVEMEARHPRDDPEHVSTPEPREARVELLVEGDLLGGALPPPAMSGTGGGNRREDVARPSDELPRQPAAKVVEEQDGML</sequence>
<feature type="region of interest" description="Disordered" evidence="1">
    <location>
        <begin position="465"/>
        <end position="489"/>
    </location>
</feature>
<dbReference type="Proteomes" id="UP000751190">
    <property type="component" value="Unassembled WGS sequence"/>
</dbReference>
<dbReference type="GO" id="GO:0019236">
    <property type="term" value="P:response to pheromone"/>
    <property type="evidence" value="ECO:0007669"/>
    <property type="project" value="InterPro"/>
</dbReference>
<dbReference type="Pfam" id="PF10192">
    <property type="entry name" value="GPR180-TMEM145_TM"/>
    <property type="match status" value="1"/>
</dbReference>
<dbReference type="GO" id="GO:0007186">
    <property type="term" value="P:G protein-coupled receptor signaling pathway"/>
    <property type="evidence" value="ECO:0007669"/>
    <property type="project" value="InterPro"/>
</dbReference>
<evidence type="ECO:0000313" key="5">
    <source>
        <dbReference type="EMBL" id="KAG8468980.1"/>
    </source>
</evidence>
<dbReference type="OrthoDB" id="45670at2759"/>
<dbReference type="PANTHER" id="PTHR23252">
    <property type="entry name" value="INTIMAL THICKNESS RECEPTOR-RELATED"/>
    <property type="match status" value="1"/>
</dbReference>
<keyword evidence="6" id="KW-1185">Reference proteome</keyword>
<keyword evidence="2" id="KW-0472">Membrane</keyword>
<organism evidence="5 6">
    <name type="scientific">Diacronema lutheri</name>
    <name type="common">Unicellular marine alga</name>
    <name type="synonym">Monochrysis lutheri</name>
    <dbReference type="NCBI Taxonomy" id="2081491"/>
    <lineage>
        <taxon>Eukaryota</taxon>
        <taxon>Haptista</taxon>
        <taxon>Haptophyta</taxon>
        <taxon>Pavlovophyceae</taxon>
        <taxon>Pavlovales</taxon>
        <taxon>Pavlovaceae</taxon>
        <taxon>Diacronema</taxon>
    </lineage>
</organism>
<feature type="transmembrane region" description="Helical" evidence="2">
    <location>
        <begin position="353"/>
        <end position="373"/>
    </location>
</feature>
<dbReference type="PANTHER" id="PTHR23252:SF24">
    <property type="entry name" value="TRANSMEMBRANE PROTEIN 145"/>
    <property type="match status" value="1"/>
</dbReference>
<evidence type="ECO:0000256" key="2">
    <source>
        <dbReference type="SAM" id="Phobius"/>
    </source>
</evidence>
<dbReference type="InterPro" id="IPR047831">
    <property type="entry name" value="GPR180/TMEM145"/>
</dbReference>
<dbReference type="InterPro" id="IPR019336">
    <property type="entry name" value="GPR180/TMEM145_TM"/>
</dbReference>
<feature type="transmembrane region" description="Helical" evidence="2">
    <location>
        <begin position="243"/>
        <end position="264"/>
    </location>
</feature>
<evidence type="ECO:0000313" key="6">
    <source>
        <dbReference type="Proteomes" id="UP000751190"/>
    </source>
</evidence>
<feature type="transmembrane region" description="Helical" evidence="2">
    <location>
        <begin position="284"/>
        <end position="303"/>
    </location>
</feature>
<keyword evidence="2" id="KW-0812">Transmembrane</keyword>
<feature type="transmembrane region" description="Helical" evidence="2">
    <location>
        <begin position="423"/>
        <end position="440"/>
    </location>
</feature>
<feature type="compositionally biased region" description="Basic and acidic residues" evidence="1">
    <location>
        <begin position="569"/>
        <end position="582"/>
    </location>
</feature>
<evidence type="ECO:0000259" key="4">
    <source>
        <dbReference type="Pfam" id="PF10192"/>
    </source>
</evidence>
<dbReference type="AlphaFoldDB" id="A0A8J6CGD4"/>
<evidence type="ECO:0000256" key="3">
    <source>
        <dbReference type="SAM" id="SignalP"/>
    </source>
</evidence>
<proteinExistence type="predicted"/>
<feature type="transmembrane region" description="Helical" evidence="2">
    <location>
        <begin position="208"/>
        <end position="231"/>
    </location>
</feature>
<feature type="chain" id="PRO_5035286049" description="GPR180/TMEM145 transmembrane domain-containing protein" evidence="3">
    <location>
        <begin position="26"/>
        <end position="597"/>
    </location>
</feature>
<comment type="caution">
    <text evidence="5">The sequence shown here is derived from an EMBL/GenBank/DDBJ whole genome shotgun (WGS) entry which is preliminary data.</text>
</comment>
<protein>
    <recommendedName>
        <fullName evidence="4">GPR180/TMEM145 transmembrane domain-containing protein</fullName>
    </recommendedName>
</protein>
<keyword evidence="2" id="KW-1133">Transmembrane helix</keyword>
<reference evidence="5" key="1">
    <citation type="submission" date="2021-05" db="EMBL/GenBank/DDBJ databases">
        <title>The genome of the haptophyte Pavlova lutheri (Diacronema luteri, Pavlovales) - a model for lipid biosynthesis in eukaryotic algae.</title>
        <authorList>
            <person name="Hulatt C.J."/>
            <person name="Posewitz M.C."/>
        </authorList>
    </citation>
    <scope>NUCLEOTIDE SEQUENCE</scope>
    <source>
        <strain evidence="5">NIVA-4/92</strain>
    </source>
</reference>
<dbReference type="EMBL" id="JAGTXO010000003">
    <property type="protein sequence ID" value="KAG8468980.1"/>
    <property type="molecule type" value="Genomic_DNA"/>
</dbReference>
<accession>A0A8J6CGD4</accession>